<gene>
    <name evidence="3" type="ORF">VKT23_007992</name>
</gene>
<protein>
    <recommendedName>
        <fullName evidence="5">HET-domain-containing protein</fullName>
    </recommendedName>
</protein>
<sequence length="808" mass="90613">MRLLHTSTLKLHEFVKNIPQYAILSHTWEEDEVVFQDLQTLSSIPYPFHLIFAMRKKGFQKIKNACKHALKYGFTWIWIDSCCINKESSSELSEAINSMYTYYQGAQVCYAYLGDVCSLSGSGNEIESPWSVPSGFKECKWFTRGWTLQELLAPSNVIFFDKSWTQIGTKWDLHNVITAITGIPTRVLLDGDIRNISIAKRMSWAAHRQTTREEDRAYSLMGIFGVNMPPIYGEGGERAFLRLQHEIIKQSNDRSIFAWIASPLDSPERSSNRGLFARSPYEFRASSEVTVSDSDVVIGRLSSYALTNDGLRIHLPLTHDYDAEQYPSGDSKVADSHLFLAFLNCKSEKTGEHLAVHLHMQPGSEHQFVRCQADRLALTASYSGDLQDIFVKQTDSSASGSSLKMNDSGIWKKPPSVTFKIRQLHADSASSYKLKLTKCLGIPVKQRKRKNELVARCAGWGKGSDKVVALKYSVTSTGKTLSGSRDQPQEEAFVLLVGMNDGMVFCDILTGSCCDESFHEKLHHPEFQRSNRIFRPLERGGGVVSAVIQPGADTAWQSGKGKLAYSNSFREDVVVLELRIIPSEIFFQQQSGLGNLIHSKPKELLRQPDCGFMFEHPPSVVCLEEVYPEDFHFRYHVQGSFFLSSHTPAFVPGSFFLSIDSSTKSDIGAHARHDFRVLQCRLFPPHGPGFYVVLGIDDKGAWTDILGMEELAAVAKQEQTSESVWRSYLSTDSPGDVSEPLSSCGGHEKSGMMFRDSAEVVVGSSRWNYGTISRRWIVRVRIGKRTGLQLGSHWARIELEPAGREDDG</sequence>
<evidence type="ECO:0000259" key="2">
    <source>
        <dbReference type="Pfam" id="PF26640"/>
    </source>
</evidence>
<evidence type="ECO:0000313" key="3">
    <source>
        <dbReference type="EMBL" id="KAK7462393.1"/>
    </source>
</evidence>
<name>A0ABR1JIZ3_9AGAR</name>
<feature type="domain" description="Heterokaryon incompatibility" evidence="1">
    <location>
        <begin position="21"/>
        <end position="115"/>
    </location>
</feature>
<dbReference type="Proteomes" id="UP001498398">
    <property type="component" value="Unassembled WGS sequence"/>
</dbReference>
<comment type="caution">
    <text evidence="3">The sequence shown here is derived from an EMBL/GenBank/DDBJ whole genome shotgun (WGS) entry which is preliminary data.</text>
</comment>
<dbReference type="PANTHER" id="PTHR10622">
    <property type="entry name" value="HET DOMAIN-CONTAINING PROTEIN"/>
    <property type="match status" value="1"/>
</dbReference>
<dbReference type="InterPro" id="IPR058525">
    <property type="entry name" value="DUF8212"/>
</dbReference>
<reference evidence="3 4" key="1">
    <citation type="submission" date="2024-01" db="EMBL/GenBank/DDBJ databases">
        <title>A draft genome for the cacao thread blight pathogen Marasmiellus scandens.</title>
        <authorList>
            <person name="Baruah I.K."/>
            <person name="Leung J."/>
            <person name="Bukari Y."/>
            <person name="Amoako-Attah I."/>
            <person name="Meinhardt L.W."/>
            <person name="Bailey B.A."/>
            <person name="Cohen S.P."/>
        </authorList>
    </citation>
    <scope>NUCLEOTIDE SEQUENCE [LARGE SCALE GENOMIC DNA]</scope>
    <source>
        <strain evidence="3 4">GH-19</strain>
    </source>
</reference>
<keyword evidence="4" id="KW-1185">Reference proteome</keyword>
<dbReference type="PANTHER" id="PTHR10622:SF10">
    <property type="entry name" value="HET DOMAIN-CONTAINING PROTEIN"/>
    <property type="match status" value="1"/>
</dbReference>
<evidence type="ECO:0000313" key="4">
    <source>
        <dbReference type="Proteomes" id="UP001498398"/>
    </source>
</evidence>
<evidence type="ECO:0008006" key="5">
    <source>
        <dbReference type="Google" id="ProtNLM"/>
    </source>
</evidence>
<dbReference type="EMBL" id="JBANRG010000011">
    <property type="protein sequence ID" value="KAK7462393.1"/>
    <property type="molecule type" value="Genomic_DNA"/>
</dbReference>
<proteinExistence type="predicted"/>
<dbReference type="InterPro" id="IPR010730">
    <property type="entry name" value="HET"/>
</dbReference>
<evidence type="ECO:0000259" key="1">
    <source>
        <dbReference type="Pfam" id="PF06985"/>
    </source>
</evidence>
<dbReference type="Pfam" id="PF26640">
    <property type="entry name" value="DUF8212"/>
    <property type="match status" value="1"/>
</dbReference>
<accession>A0ABR1JIZ3</accession>
<dbReference type="Pfam" id="PF06985">
    <property type="entry name" value="HET"/>
    <property type="match status" value="1"/>
</dbReference>
<organism evidence="3 4">
    <name type="scientific">Marasmiellus scandens</name>
    <dbReference type="NCBI Taxonomy" id="2682957"/>
    <lineage>
        <taxon>Eukaryota</taxon>
        <taxon>Fungi</taxon>
        <taxon>Dikarya</taxon>
        <taxon>Basidiomycota</taxon>
        <taxon>Agaricomycotina</taxon>
        <taxon>Agaricomycetes</taxon>
        <taxon>Agaricomycetidae</taxon>
        <taxon>Agaricales</taxon>
        <taxon>Marasmiineae</taxon>
        <taxon>Omphalotaceae</taxon>
        <taxon>Marasmiellus</taxon>
    </lineage>
</organism>
<feature type="domain" description="DUF8212" evidence="2">
    <location>
        <begin position="238"/>
        <end position="370"/>
    </location>
</feature>